<dbReference type="AlphaFoldDB" id="A0AAE0GJS4"/>
<organism evidence="1 2">
    <name type="scientific">Cymbomonas tetramitiformis</name>
    <dbReference type="NCBI Taxonomy" id="36881"/>
    <lineage>
        <taxon>Eukaryota</taxon>
        <taxon>Viridiplantae</taxon>
        <taxon>Chlorophyta</taxon>
        <taxon>Pyramimonadophyceae</taxon>
        <taxon>Pyramimonadales</taxon>
        <taxon>Pyramimonadaceae</taxon>
        <taxon>Cymbomonas</taxon>
    </lineage>
</organism>
<dbReference type="Proteomes" id="UP001190700">
    <property type="component" value="Unassembled WGS sequence"/>
</dbReference>
<sequence length="105" mass="11805">MADVQEALSAQQIAELAQRDGQAVFLVPYRYQRGHNVAHGAGDNETSEGILRAAIEESDVIIREHNKAIEENEAIIREHDKAIKELRGRPRPFMGQDGHHQQCHS</sequence>
<evidence type="ECO:0000313" key="1">
    <source>
        <dbReference type="EMBL" id="KAK3279520.1"/>
    </source>
</evidence>
<proteinExistence type="predicted"/>
<protein>
    <submittedName>
        <fullName evidence="1">Uncharacterized protein</fullName>
    </submittedName>
</protein>
<evidence type="ECO:0000313" key="2">
    <source>
        <dbReference type="Proteomes" id="UP001190700"/>
    </source>
</evidence>
<accession>A0AAE0GJS4</accession>
<name>A0AAE0GJS4_9CHLO</name>
<reference evidence="1 2" key="1">
    <citation type="journal article" date="2015" name="Genome Biol. Evol.">
        <title>Comparative Genomics of a Bacterivorous Green Alga Reveals Evolutionary Causalities and Consequences of Phago-Mixotrophic Mode of Nutrition.</title>
        <authorList>
            <person name="Burns J.A."/>
            <person name="Paasch A."/>
            <person name="Narechania A."/>
            <person name="Kim E."/>
        </authorList>
    </citation>
    <scope>NUCLEOTIDE SEQUENCE [LARGE SCALE GENOMIC DNA]</scope>
    <source>
        <strain evidence="1 2">PLY_AMNH</strain>
    </source>
</reference>
<gene>
    <name evidence="1" type="ORF">CYMTET_12602</name>
</gene>
<keyword evidence="2" id="KW-1185">Reference proteome</keyword>
<dbReference type="EMBL" id="LGRX02004817">
    <property type="protein sequence ID" value="KAK3279520.1"/>
    <property type="molecule type" value="Genomic_DNA"/>
</dbReference>
<comment type="caution">
    <text evidence="1">The sequence shown here is derived from an EMBL/GenBank/DDBJ whole genome shotgun (WGS) entry which is preliminary data.</text>
</comment>